<dbReference type="Proteomes" id="UP000887569">
    <property type="component" value="Unplaced"/>
</dbReference>
<sequence>FWEVISEEHGIQSDGSYNGNSDLQLERINVYYTEGSGTILFGVLRRKSRNDLSLTTRFLCRSNLLREVLNVSAGWVGWDLKKSGIYFRAACTLKGFVSLARVCSRFYSSMCCSVRFPGMSYCALAFLCPKI</sequence>
<dbReference type="InterPro" id="IPR036525">
    <property type="entry name" value="Tubulin/FtsZ_GTPase_sf"/>
</dbReference>
<name>A0A915A1S3_PARUN</name>
<keyword evidence="1" id="KW-1185">Reference proteome</keyword>
<reference evidence="2" key="1">
    <citation type="submission" date="2022-11" db="UniProtKB">
        <authorList>
            <consortium name="WormBaseParasite"/>
        </authorList>
    </citation>
    <scope>IDENTIFICATION</scope>
</reference>
<accession>A0A915A1S3</accession>
<dbReference type="WBParaSite" id="PgE153_g002_t02">
    <property type="protein sequence ID" value="PgE153_g002_t02"/>
    <property type="gene ID" value="PgE153_g002"/>
</dbReference>
<evidence type="ECO:0000313" key="1">
    <source>
        <dbReference type="Proteomes" id="UP000887569"/>
    </source>
</evidence>
<evidence type="ECO:0000313" key="2">
    <source>
        <dbReference type="WBParaSite" id="PgE153_g002_t02"/>
    </source>
</evidence>
<dbReference type="Gene3D" id="3.40.50.1440">
    <property type="entry name" value="Tubulin/FtsZ, GTPase domain"/>
    <property type="match status" value="1"/>
</dbReference>
<organism evidence="1 2">
    <name type="scientific">Parascaris univalens</name>
    <name type="common">Nematode worm</name>
    <dbReference type="NCBI Taxonomy" id="6257"/>
    <lineage>
        <taxon>Eukaryota</taxon>
        <taxon>Metazoa</taxon>
        <taxon>Ecdysozoa</taxon>
        <taxon>Nematoda</taxon>
        <taxon>Chromadorea</taxon>
        <taxon>Rhabditida</taxon>
        <taxon>Spirurina</taxon>
        <taxon>Ascaridomorpha</taxon>
        <taxon>Ascaridoidea</taxon>
        <taxon>Ascarididae</taxon>
        <taxon>Parascaris</taxon>
    </lineage>
</organism>
<dbReference type="AlphaFoldDB" id="A0A915A1S3"/>
<proteinExistence type="predicted"/>
<protein>
    <submittedName>
        <fullName evidence="2">Tubulin beta chain</fullName>
    </submittedName>
</protein>